<protein>
    <submittedName>
        <fullName evidence="2">SUF system Fe-S cluster assembly regulator</fullName>
    </submittedName>
</protein>
<dbReference type="InterPro" id="IPR036390">
    <property type="entry name" value="WH_DNA-bd_sf"/>
</dbReference>
<organism evidence="2 3">
    <name type="scientific">Nguyenibacter vanlangensis</name>
    <dbReference type="NCBI Taxonomy" id="1216886"/>
    <lineage>
        <taxon>Bacteria</taxon>
        <taxon>Pseudomonadati</taxon>
        <taxon>Pseudomonadota</taxon>
        <taxon>Alphaproteobacteria</taxon>
        <taxon>Acetobacterales</taxon>
        <taxon>Acetobacteraceae</taxon>
        <taxon>Nguyenibacter</taxon>
    </lineage>
</organism>
<dbReference type="RefSeq" id="WP_176640413.1">
    <property type="nucleotide sequence ID" value="NZ_JABXXP010000238.1"/>
</dbReference>
<dbReference type="EMBL" id="JABXXP010000238">
    <property type="protein sequence ID" value="NVN11731.1"/>
    <property type="molecule type" value="Genomic_DNA"/>
</dbReference>
<dbReference type="Gene3D" id="1.10.10.10">
    <property type="entry name" value="Winged helix-like DNA-binding domain superfamily/Winged helix DNA-binding domain"/>
    <property type="match status" value="1"/>
</dbReference>
<dbReference type="SUPFAM" id="SSF46785">
    <property type="entry name" value="Winged helix' DNA-binding domain"/>
    <property type="match status" value="1"/>
</dbReference>
<dbReference type="PANTHER" id="PTHR33221">
    <property type="entry name" value="WINGED HELIX-TURN-HELIX TRANSCRIPTIONAL REGULATOR, RRF2 FAMILY"/>
    <property type="match status" value="1"/>
</dbReference>
<comment type="caution">
    <text evidence="2">The sequence shown here is derived from an EMBL/GenBank/DDBJ whole genome shotgun (WGS) entry which is preliminary data.</text>
</comment>
<dbReference type="NCBIfam" id="TIGR02944">
    <property type="entry name" value="suf_reg_Xantho"/>
    <property type="match status" value="1"/>
</dbReference>
<gene>
    <name evidence="2" type="ORF">HUK84_11460</name>
</gene>
<dbReference type="InterPro" id="IPR014290">
    <property type="entry name" value="SUF_FeS_clus_asmbl_reg"/>
</dbReference>
<feature type="compositionally biased region" description="Basic and acidic residues" evidence="1">
    <location>
        <begin position="143"/>
        <end position="152"/>
    </location>
</feature>
<accession>A0A7Y7IXL7</accession>
<dbReference type="NCBIfam" id="TIGR00738">
    <property type="entry name" value="rrf2_super"/>
    <property type="match status" value="1"/>
</dbReference>
<evidence type="ECO:0000256" key="1">
    <source>
        <dbReference type="SAM" id="MobiDB-lite"/>
    </source>
</evidence>
<name>A0A7Y7IXL7_9PROT</name>
<feature type="region of interest" description="Disordered" evidence="1">
    <location>
        <begin position="131"/>
        <end position="182"/>
    </location>
</feature>
<reference evidence="2 3" key="1">
    <citation type="submission" date="2020-06" db="EMBL/GenBank/DDBJ databases">
        <title>Description of novel acetic acid bacteria.</title>
        <authorList>
            <person name="Sombolestani A."/>
        </authorList>
    </citation>
    <scope>NUCLEOTIDE SEQUENCE [LARGE SCALE GENOMIC DNA]</scope>
    <source>
        <strain evidence="2 3">LMG 31431</strain>
    </source>
</reference>
<dbReference type="AlphaFoldDB" id="A0A7Y7IXL7"/>
<dbReference type="PANTHER" id="PTHR33221:SF2">
    <property type="entry name" value="TRANSCRIPTIONAL REGULATOR"/>
    <property type="match status" value="1"/>
</dbReference>
<dbReference type="InterPro" id="IPR000944">
    <property type="entry name" value="Tscrpt_reg_Rrf2"/>
</dbReference>
<dbReference type="Pfam" id="PF02082">
    <property type="entry name" value="Rrf2"/>
    <property type="match status" value="1"/>
</dbReference>
<sequence length="182" mass="18660">MLKLSKLTDYAVVALVRLAQADEVMTSPALAQATGIPEPTVAKVLKILAADDLVVSLRGARGGYRLARKLDDISVARVIAAVDGPISLTACVDGGGCDTRGLCGLCGQWDAVNDAIRGALSAISLSDMRRCGQRHGAGSPDWGSERGSDREPGQGPDQGPDQGRGAAPAVRDISAAGRAEAV</sequence>
<dbReference type="InterPro" id="IPR036388">
    <property type="entry name" value="WH-like_DNA-bd_sf"/>
</dbReference>
<feature type="compositionally biased region" description="Low complexity" evidence="1">
    <location>
        <begin position="153"/>
        <end position="165"/>
    </location>
</feature>
<proteinExistence type="predicted"/>
<dbReference type="GO" id="GO:0005829">
    <property type="term" value="C:cytosol"/>
    <property type="evidence" value="ECO:0007669"/>
    <property type="project" value="TreeGrafter"/>
</dbReference>
<dbReference type="Proteomes" id="UP000534870">
    <property type="component" value="Unassembled WGS sequence"/>
</dbReference>
<evidence type="ECO:0000313" key="3">
    <source>
        <dbReference type="Proteomes" id="UP000534870"/>
    </source>
</evidence>
<dbReference type="GO" id="GO:0003700">
    <property type="term" value="F:DNA-binding transcription factor activity"/>
    <property type="evidence" value="ECO:0007669"/>
    <property type="project" value="TreeGrafter"/>
</dbReference>
<evidence type="ECO:0000313" key="2">
    <source>
        <dbReference type="EMBL" id="NVN11731.1"/>
    </source>
</evidence>
<dbReference type="PROSITE" id="PS51197">
    <property type="entry name" value="HTH_RRF2_2"/>
    <property type="match status" value="1"/>
</dbReference>